<organism evidence="7 8">
    <name type="scientific">Rohdeia mirabilis</name>
    <dbReference type="NCBI Taxonomy" id="2528008"/>
    <lineage>
        <taxon>Bacteria</taxon>
        <taxon>Pseudomonadati</taxon>
        <taxon>Planctomycetota</taxon>
        <taxon>Planctomycetia</taxon>
        <taxon>Planctomycetia incertae sedis</taxon>
        <taxon>Rohdeia</taxon>
    </lineage>
</organism>
<dbReference type="Proteomes" id="UP000319342">
    <property type="component" value="Chromosome"/>
</dbReference>
<dbReference type="InterPro" id="IPR011538">
    <property type="entry name" value="Nuo51_FMN-bd"/>
</dbReference>
<keyword evidence="3" id="KW-0479">Metal-binding</keyword>
<dbReference type="Gene3D" id="3.10.20.600">
    <property type="match status" value="1"/>
</dbReference>
<dbReference type="InterPro" id="IPR036249">
    <property type="entry name" value="Thioredoxin-like_sf"/>
</dbReference>
<dbReference type="GO" id="GO:0046872">
    <property type="term" value="F:metal ion binding"/>
    <property type="evidence" value="ECO:0007669"/>
    <property type="project" value="UniProtKB-KW"/>
</dbReference>
<dbReference type="Pfam" id="PF01257">
    <property type="entry name" value="2Fe-2S_thioredx"/>
    <property type="match status" value="1"/>
</dbReference>
<evidence type="ECO:0000256" key="5">
    <source>
        <dbReference type="ARBA" id="ARBA00023014"/>
    </source>
</evidence>
<evidence type="ECO:0000256" key="2">
    <source>
        <dbReference type="ARBA" id="ARBA00022485"/>
    </source>
</evidence>
<dbReference type="Gene3D" id="1.10.10.1590">
    <property type="entry name" value="NADH-quinone oxidoreductase subunit E"/>
    <property type="match status" value="1"/>
</dbReference>
<dbReference type="SMART" id="SM00928">
    <property type="entry name" value="NADH_4Fe-4S"/>
    <property type="match status" value="1"/>
</dbReference>
<dbReference type="SUPFAM" id="SSF52833">
    <property type="entry name" value="Thioredoxin-like"/>
    <property type="match status" value="1"/>
</dbReference>
<dbReference type="PROSITE" id="PS00645">
    <property type="entry name" value="COMPLEX1_51K_2"/>
    <property type="match status" value="1"/>
</dbReference>
<dbReference type="GO" id="GO:0016491">
    <property type="term" value="F:oxidoreductase activity"/>
    <property type="evidence" value="ECO:0007669"/>
    <property type="project" value="UniProtKB-KW"/>
</dbReference>
<dbReference type="InterPro" id="IPR037207">
    <property type="entry name" value="Nuop51_4Fe4S-bd_sf"/>
</dbReference>
<dbReference type="OrthoDB" id="9761899at2"/>
<dbReference type="EC" id="1.6.5.11" evidence="7"/>
<dbReference type="Gene3D" id="6.10.250.1450">
    <property type="match status" value="1"/>
</dbReference>
<dbReference type="GO" id="GO:0010181">
    <property type="term" value="F:FMN binding"/>
    <property type="evidence" value="ECO:0007669"/>
    <property type="project" value="InterPro"/>
</dbReference>
<evidence type="ECO:0000256" key="3">
    <source>
        <dbReference type="ARBA" id="ARBA00022723"/>
    </source>
</evidence>
<accession>A0A518CVG8</accession>
<dbReference type="GO" id="GO:0008137">
    <property type="term" value="F:NADH dehydrogenase (ubiquinone) activity"/>
    <property type="evidence" value="ECO:0007669"/>
    <property type="project" value="InterPro"/>
</dbReference>
<dbReference type="InterPro" id="IPR037225">
    <property type="entry name" value="Nuo51_FMN-bd_sf"/>
</dbReference>
<dbReference type="InterPro" id="IPR019554">
    <property type="entry name" value="Soluble_ligand-bd"/>
</dbReference>
<dbReference type="PANTHER" id="PTHR43578:SF3">
    <property type="entry name" value="NADH-QUINONE OXIDOREDUCTASE SUBUNIT F"/>
    <property type="match status" value="1"/>
</dbReference>
<name>A0A518CVG8_9BACT</name>
<keyword evidence="2" id="KW-0004">4Fe-4S</keyword>
<evidence type="ECO:0000313" key="8">
    <source>
        <dbReference type="Proteomes" id="UP000319342"/>
    </source>
</evidence>
<dbReference type="Pfam" id="PF10589">
    <property type="entry name" value="NADH_4Fe-4S"/>
    <property type="match status" value="1"/>
</dbReference>
<keyword evidence="5" id="KW-0411">Iron-sulfur</keyword>
<dbReference type="Gene3D" id="1.20.1440.230">
    <property type="entry name" value="NADH-ubiquinone oxidoreductase 51kDa subunit, iron-sulphur binding domain"/>
    <property type="match status" value="1"/>
</dbReference>
<dbReference type="Pfam" id="PF01512">
    <property type="entry name" value="Complex1_51K"/>
    <property type="match status" value="1"/>
</dbReference>
<dbReference type="FunFam" id="3.40.50.11540:FF:000001">
    <property type="entry name" value="NADH dehydrogenase [ubiquinone] flavoprotein 1, mitochondrial"/>
    <property type="match status" value="1"/>
</dbReference>
<dbReference type="PROSITE" id="PS00644">
    <property type="entry name" value="COMPLEX1_51K_1"/>
    <property type="match status" value="1"/>
</dbReference>
<dbReference type="InterPro" id="IPR019575">
    <property type="entry name" value="Nuop51_4Fe4S-bd"/>
</dbReference>
<evidence type="ECO:0000313" key="7">
    <source>
        <dbReference type="EMBL" id="QDU83216.1"/>
    </source>
</evidence>
<feature type="domain" description="NADH-ubiquinone oxidoreductase 51kDa subunit iron-sulphur binding" evidence="6">
    <location>
        <begin position="475"/>
        <end position="519"/>
    </location>
</feature>
<dbReference type="InterPro" id="IPR001949">
    <property type="entry name" value="NADH-UbQ_OxRdtase_51kDa_CS"/>
</dbReference>
<keyword evidence="4" id="KW-0408">Iron</keyword>
<evidence type="ECO:0000256" key="1">
    <source>
        <dbReference type="ARBA" id="ARBA00007523"/>
    </source>
</evidence>
<dbReference type="PANTHER" id="PTHR43578">
    <property type="entry name" value="NADH-QUINONE OXIDOREDUCTASE SUBUNIT F"/>
    <property type="match status" value="1"/>
</dbReference>
<dbReference type="SUPFAM" id="SSF142984">
    <property type="entry name" value="Nqo1 middle domain-like"/>
    <property type="match status" value="1"/>
</dbReference>
<gene>
    <name evidence="7" type="primary">nqo1</name>
    <name evidence="7" type="ORF">Pla163_03140</name>
</gene>
<dbReference type="Gene3D" id="3.40.50.11540">
    <property type="entry name" value="NADH-ubiquinone oxidoreductase 51kDa subunit"/>
    <property type="match status" value="1"/>
</dbReference>
<dbReference type="InterPro" id="IPR041921">
    <property type="entry name" value="NuoE_N"/>
</dbReference>
<evidence type="ECO:0000256" key="4">
    <source>
        <dbReference type="ARBA" id="ARBA00023004"/>
    </source>
</evidence>
<keyword evidence="8" id="KW-1185">Reference proteome</keyword>
<reference evidence="7 8" key="1">
    <citation type="submission" date="2019-02" db="EMBL/GenBank/DDBJ databases">
        <title>Deep-cultivation of Planctomycetes and their phenomic and genomic characterization uncovers novel biology.</title>
        <authorList>
            <person name="Wiegand S."/>
            <person name="Jogler M."/>
            <person name="Boedeker C."/>
            <person name="Pinto D."/>
            <person name="Vollmers J."/>
            <person name="Rivas-Marin E."/>
            <person name="Kohn T."/>
            <person name="Peeters S.H."/>
            <person name="Heuer A."/>
            <person name="Rast P."/>
            <person name="Oberbeckmann S."/>
            <person name="Bunk B."/>
            <person name="Jeske O."/>
            <person name="Meyerdierks A."/>
            <person name="Storesund J.E."/>
            <person name="Kallscheuer N."/>
            <person name="Luecker S."/>
            <person name="Lage O.M."/>
            <person name="Pohl T."/>
            <person name="Merkel B.J."/>
            <person name="Hornburger P."/>
            <person name="Mueller R.-W."/>
            <person name="Bruemmer F."/>
            <person name="Labrenz M."/>
            <person name="Spormann A.M."/>
            <person name="Op den Camp H."/>
            <person name="Overmann J."/>
            <person name="Amann R."/>
            <person name="Jetten M.S.M."/>
            <person name="Mascher T."/>
            <person name="Medema M.H."/>
            <person name="Devos D.P."/>
            <person name="Kaster A.-K."/>
            <person name="Ovreas L."/>
            <person name="Rohde M."/>
            <person name="Galperin M.Y."/>
            <person name="Jogler C."/>
        </authorList>
    </citation>
    <scope>NUCLEOTIDE SEQUENCE [LARGE SCALE GENOMIC DNA]</scope>
    <source>
        <strain evidence="7 8">Pla163</strain>
    </source>
</reference>
<proteinExistence type="inferred from homology"/>
<evidence type="ECO:0000259" key="6">
    <source>
        <dbReference type="SMART" id="SM00928"/>
    </source>
</evidence>
<dbReference type="SUPFAM" id="SSF140490">
    <property type="entry name" value="Nqo1C-terminal domain-like"/>
    <property type="match status" value="1"/>
</dbReference>
<dbReference type="EMBL" id="CP036290">
    <property type="protein sequence ID" value="QDU83216.1"/>
    <property type="molecule type" value="Genomic_DNA"/>
</dbReference>
<protein>
    <submittedName>
        <fullName evidence="7">NADH-quinone oxidoreductase subunit 1</fullName>
        <ecNumber evidence="7">1.6.5.11</ecNumber>
    </submittedName>
</protein>
<dbReference type="SUPFAM" id="SSF142019">
    <property type="entry name" value="Nqo1 FMN-binding domain-like"/>
    <property type="match status" value="1"/>
</dbReference>
<dbReference type="RefSeq" id="WP_145182524.1">
    <property type="nucleotide sequence ID" value="NZ_CP036290.1"/>
</dbReference>
<sequence>MTGTPTPSDAALIARWKDEPAPLLPLLHAFHDRDGYVSEAAMRAVADGLRTPLADLYGTVTFYHHFAREEGGLERPRVCDGPICRCKGSQELIAKLEGATPMPCAGRCDEPIPVLVGHSYLVGSADGTLEERPTPLPAPNPFVAAGRFEECCFAQIREPGRATLDGYRRTGGYAALEKAVADQDPEAVIAELEASGLAGRGGAGFPTGRKWRAVRDAVSERGRGPKTIVCNADEGEPGCFKDRVLMDHDPHALIEGMVLAGFATGAPRGFIYLRYEYPQTEEILEDAIAEARAAGLLGENVLGSGFAFELLIRRGAGAYICGEETSLLESLEGKHPFPRNKPPYPVTHGFEGTPTVVNNVETLCSVPPILARGAAWYAGLGLGEHKGTKLVSLSGDVQRPGNYEIPIGLPLRTLLDDWAGGPLEGRTFQAVTMAGLSGGFVKDLDVTLDEPCMRGRGTFLGAAGIMVFDDRRDMVDTARQAMEFFAHESCGKCFPCRIGTQRLTERLAGTAGPTDPAEWKREVADIGHTMAEVSACGLGIAAPLVTQSLVRDFEDQVDAALERRP</sequence>
<dbReference type="GO" id="GO:0051539">
    <property type="term" value="F:4 iron, 4 sulfur cluster binding"/>
    <property type="evidence" value="ECO:0007669"/>
    <property type="project" value="UniProtKB-KW"/>
</dbReference>
<comment type="similarity">
    <text evidence="1">Belongs to the complex I 51 kDa subunit family.</text>
</comment>
<dbReference type="AlphaFoldDB" id="A0A518CVG8"/>
<dbReference type="Pfam" id="PF10531">
    <property type="entry name" value="SLBB"/>
    <property type="match status" value="1"/>
</dbReference>
<keyword evidence="7" id="KW-0560">Oxidoreductase</keyword>